<evidence type="ECO:0000256" key="15">
    <source>
        <dbReference type="ARBA" id="ARBA00023137"/>
    </source>
</evidence>
<evidence type="ECO:0000256" key="16">
    <source>
        <dbReference type="ARBA" id="ARBA00023273"/>
    </source>
</evidence>
<keyword evidence="16" id="KW-0966">Cell projection</keyword>
<dbReference type="GO" id="GO:0005737">
    <property type="term" value="C:cytoplasm"/>
    <property type="evidence" value="ECO:0007669"/>
    <property type="project" value="UniProtKB-SubCell"/>
</dbReference>
<dbReference type="InterPro" id="IPR014352">
    <property type="entry name" value="FERM/acyl-CoA-bd_prot_sf"/>
</dbReference>
<dbReference type="InterPro" id="IPR029071">
    <property type="entry name" value="Ubiquitin-like_domsf"/>
</dbReference>
<evidence type="ECO:0000256" key="14">
    <source>
        <dbReference type="ARBA" id="ARBA00023136"/>
    </source>
</evidence>
<dbReference type="Gene3D" id="2.30.29.30">
    <property type="entry name" value="Pleckstrin-homology domain (PH domain)/Phosphotyrosine-binding domain (PTB)"/>
    <property type="match status" value="1"/>
</dbReference>
<dbReference type="InterPro" id="IPR011993">
    <property type="entry name" value="PH-like_dom_sf"/>
</dbReference>
<keyword evidence="15" id="KW-0829">Tyrosine-protein kinase</keyword>
<dbReference type="CDD" id="cd14473">
    <property type="entry name" value="FERM_B-lobe"/>
    <property type="match status" value="1"/>
</dbReference>
<evidence type="ECO:0000256" key="10">
    <source>
        <dbReference type="ARBA" id="ARBA00022741"/>
    </source>
</evidence>
<feature type="region of interest" description="Disordered" evidence="17">
    <location>
        <begin position="1"/>
        <end position="26"/>
    </location>
</feature>
<dbReference type="GO" id="GO:0042995">
    <property type="term" value="C:cell projection"/>
    <property type="evidence" value="ECO:0007669"/>
    <property type="project" value="UniProtKB-SubCell"/>
</dbReference>
<name>A0A6I9N5E5_9TELE</name>
<dbReference type="GeneID" id="104945553"/>
<dbReference type="GO" id="GO:0008284">
    <property type="term" value="P:positive regulation of cell population proliferation"/>
    <property type="evidence" value="ECO:0007669"/>
    <property type="project" value="UniProtKB-ARBA"/>
</dbReference>
<dbReference type="KEGG" id="ncc:104945553"/>
<dbReference type="InterPro" id="IPR041390">
    <property type="entry name" value="FADK_N"/>
</dbReference>
<evidence type="ECO:0000256" key="13">
    <source>
        <dbReference type="ARBA" id="ARBA00022949"/>
    </source>
</evidence>
<dbReference type="InterPro" id="IPR049385">
    <property type="entry name" value="FAK1-like_FERM_C"/>
</dbReference>
<evidence type="ECO:0000256" key="7">
    <source>
        <dbReference type="ARBA" id="ARBA00022490"/>
    </source>
</evidence>
<accession>A0A6I9N5E5</accession>
<dbReference type="Gene3D" id="1.20.80.10">
    <property type="match status" value="1"/>
</dbReference>
<feature type="domain" description="DH" evidence="18">
    <location>
        <begin position="342"/>
        <end position="450"/>
    </location>
</feature>
<feature type="domain" description="FERM" evidence="19">
    <location>
        <begin position="39"/>
        <end position="364"/>
    </location>
</feature>
<evidence type="ECO:0000256" key="2">
    <source>
        <dbReference type="ARBA" id="ARBA00004316"/>
    </source>
</evidence>
<evidence type="ECO:0000256" key="1">
    <source>
        <dbReference type="ARBA" id="ARBA00004246"/>
    </source>
</evidence>
<dbReference type="SUPFAM" id="SSF54236">
    <property type="entry name" value="Ubiquitin-like"/>
    <property type="match status" value="1"/>
</dbReference>
<evidence type="ECO:0000256" key="4">
    <source>
        <dbReference type="ARBA" id="ARBA00004496"/>
    </source>
</evidence>
<organism evidence="20 21">
    <name type="scientific">Notothenia coriiceps</name>
    <name type="common">black rockcod</name>
    <dbReference type="NCBI Taxonomy" id="8208"/>
    <lineage>
        <taxon>Eukaryota</taxon>
        <taxon>Metazoa</taxon>
        <taxon>Chordata</taxon>
        <taxon>Craniata</taxon>
        <taxon>Vertebrata</taxon>
        <taxon>Euteleostomi</taxon>
        <taxon>Actinopterygii</taxon>
        <taxon>Neopterygii</taxon>
        <taxon>Teleostei</taxon>
        <taxon>Neoteleostei</taxon>
        <taxon>Acanthomorphata</taxon>
        <taxon>Eupercaria</taxon>
        <taxon>Perciformes</taxon>
        <taxon>Notothenioidei</taxon>
        <taxon>Nototheniidae</taxon>
        <taxon>Notothenia</taxon>
    </lineage>
</organism>
<evidence type="ECO:0000259" key="18">
    <source>
        <dbReference type="PROSITE" id="PS50010"/>
    </source>
</evidence>
<evidence type="ECO:0000259" key="19">
    <source>
        <dbReference type="PROSITE" id="PS50057"/>
    </source>
</evidence>
<dbReference type="Pfam" id="PF00373">
    <property type="entry name" value="FERM_M"/>
    <property type="match status" value="1"/>
</dbReference>
<protein>
    <recommendedName>
        <fullName evidence="5">non-specific protein-tyrosine kinase</fullName>
        <ecNumber evidence="5">2.7.10.2</ecNumber>
    </recommendedName>
</protein>
<evidence type="ECO:0000313" key="20">
    <source>
        <dbReference type="Proteomes" id="UP000504611"/>
    </source>
</evidence>
<dbReference type="SMART" id="SM00295">
    <property type="entry name" value="B41"/>
    <property type="match status" value="1"/>
</dbReference>
<dbReference type="InterPro" id="IPR019749">
    <property type="entry name" value="Band_41_domain"/>
</dbReference>
<evidence type="ECO:0000256" key="6">
    <source>
        <dbReference type="ARBA" id="ARBA00022475"/>
    </source>
</evidence>
<dbReference type="PANTHER" id="PTHR46221">
    <property type="entry name" value="FERM AND PDZ DOMAIN-CONTAINING PROTEIN FAMILY MEMBER"/>
    <property type="match status" value="1"/>
</dbReference>
<dbReference type="GO" id="GO:0004715">
    <property type="term" value="F:non-membrane spanning protein tyrosine kinase activity"/>
    <property type="evidence" value="ECO:0007669"/>
    <property type="project" value="UniProtKB-EC"/>
</dbReference>
<keyword evidence="8" id="KW-0597">Phosphoprotein</keyword>
<keyword evidence="13" id="KW-0965">Cell junction</keyword>
<keyword evidence="10" id="KW-0547">Nucleotide-binding</keyword>
<dbReference type="InterPro" id="IPR000219">
    <property type="entry name" value="DH_dom"/>
</dbReference>
<keyword evidence="6" id="KW-1003">Cell membrane</keyword>
<dbReference type="SUPFAM" id="SSF48065">
    <property type="entry name" value="DBL homology domain (DH-domain)"/>
    <property type="match status" value="1"/>
</dbReference>
<dbReference type="SUPFAM" id="SSF47031">
    <property type="entry name" value="Second domain of FERM"/>
    <property type="match status" value="1"/>
</dbReference>
<evidence type="ECO:0000256" key="5">
    <source>
        <dbReference type="ARBA" id="ARBA00011903"/>
    </source>
</evidence>
<dbReference type="Gene3D" id="1.20.900.10">
    <property type="entry name" value="Dbl homology (DH) domain"/>
    <property type="match status" value="1"/>
</dbReference>
<dbReference type="Gene3D" id="3.10.20.90">
    <property type="entry name" value="Phosphatidylinositol 3-kinase Catalytic Subunit, Chain A, domain 1"/>
    <property type="match status" value="1"/>
</dbReference>
<dbReference type="OrthoDB" id="9976756at2759"/>
<dbReference type="PANTHER" id="PTHR46221:SF11">
    <property type="entry name" value="NON-SPECIFIC PROTEIN-TYROSINE KINASE"/>
    <property type="match status" value="1"/>
</dbReference>
<keyword evidence="20" id="KW-1185">Reference proteome</keyword>
<dbReference type="GO" id="GO:0005925">
    <property type="term" value="C:focal adhesion"/>
    <property type="evidence" value="ECO:0007669"/>
    <property type="project" value="UniProtKB-SubCell"/>
</dbReference>
<keyword evidence="11" id="KW-0418">Kinase</keyword>
<dbReference type="RefSeq" id="XP_010769551.1">
    <property type="nucleotide sequence ID" value="XM_010771249.1"/>
</dbReference>
<dbReference type="Proteomes" id="UP000504611">
    <property type="component" value="Unplaced"/>
</dbReference>
<evidence type="ECO:0000313" key="21">
    <source>
        <dbReference type="RefSeq" id="XP_010769551.1"/>
    </source>
</evidence>
<evidence type="ECO:0000256" key="8">
    <source>
        <dbReference type="ARBA" id="ARBA00022553"/>
    </source>
</evidence>
<evidence type="ECO:0000256" key="3">
    <source>
        <dbReference type="ARBA" id="ARBA00004413"/>
    </source>
</evidence>
<keyword evidence="9" id="KW-0808">Transferase</keyword>
<dbReference type="InterPro" id="IPR019748">
    <property type="entry name" value="FERM_central"/>
</dbReference>
<dbReference type="GO" id="GO:0005085">
    <property type="term" value="F:guanyl-nucleotide exchange factor activity"/>
    <property type="evidence" value="ECO:0007669"/>
    <property type="project" value="InterPro"/>
</dbReference>
<dbReference type="InterPro" id="IPR035963">
    <property type="entry name" value="FERM_2"/>
</dbReference>
<dbReference type="PROSITE" id="PS50057">
    <property type="entry name" value="FERM_3"/>
    <property type="match status" value="1"/>
</dbReference>
<evidence type="ECO:0000256" key="17">
    <source>
        <dbReference type="SAM" id="MobiDB-lite"/>
    </source>
</evidence>
<dbReference type="InterPro" id="IPR035899">
    <property type="entry name" value="DBL_dom_sf"/>
</dbReference>
<evidence type="ECO:0000256" key="12">
    <source>
        <dbReference type="ARBA" id="ARBA00022840"/>
    </source>
</evidence>
<keyword evidence="12" id="KW-0067">ATP-binding</keyword>
<dbReference type="InterPro" id="IPR000299">
    <property type="entry name" value="FERM_domain"/>
</dbReference>
<dbReference type="AlphaFoldDB" id="A0A6I9N5E5"/>
<dbReference type="GO" id="GO:0005524">
    <property type="term" value="F:ATP binding"/>
    <property type="evidence" value="ECO:0007669"/>
    <property type="project" value="UniProtKB-KW"/>
</dbReference>
<sequence length="484" mass="55944">MSGDTSTLSWRSMSPTSQSESSDMSPSTIFTKDNIFRVKIIKVCFLSNSSNLGKSFKLVRCEEGWTVKDVVNVVLSSGCVGPDISFCSCFCLLLKHLKSSEKHWLHTDLTMSELTLRYEQQHLEAEWRYDLRIRYIPSDFMEKFKDDRTTMLYFYQQVRNDYMQQYASKVSDGMALQLGCLEIRRFFKDINPNGLEKKSNFEQLEKEVGLHLFFPRELINSMKPKQLRRLVQQTFQGYSTLKQDQCMTRFFTTLAQCYSYTQESFACQLVHGWSLTIELVIGPEGISQQTENSTPSMCDCHSSRISIFSICLLASLMLEHTAFITCRDSCTGGKSLCFFGVLFCNIEEILALHRDFLSMVEGSMLPEPNAMHEVGRCFLHFRSVFQIYDEYCGNHEKAQRLLLELNKIRSVRTCLLNCMLLGGRKNTEVPLEGYLVAPIQRICKYPLLLRGKQYLFDSTPGAEHLWVPQWQMMYEVAALFMCEQ</sequence>
<dbReference type="FunFam" id="1.20.80.10:FF:000004">
    <property type="entry name" value="Protein-tyrosine kinase 2-beta isoform 1"/>
    <property type="match status" value="1"/>
</dbReference>
<dbReference type="PROSITE" id="PS50010">
    <property type="entry name" value="DH_2"/>
    <property type="match status" value="1"/>
</dbReference>
<dbReference type="Pfam" id="PF18038">
    <property type="entry name" value="FERM_N_2"/>
    <property type="match status" value="1"/>
</dbReference>
<dbReference type="Pfam" id="PF00621">
    <property type="entry name" value="RhoGEF"/>
    <property type="match status" value="1"/>
</dbReference>
<proteinExistence type="predicted"/>
<dbReference type="EC" id="2.7.10.2" evidence="5"/>
<reference evidence="21" key="1">
    <citation type="submission" date="2025-08" db="UniProtKB">
        <authorList>
            <consortium name="RefSeq"/>
        </authorList>
    </citation>
    <scope>IDENTIFICATION</scope>
    <source>
        <tissue evidence="21">Muscle</tissue>
    </source>
</reference>
<evidence type="ECO:0000256" key="9">
    <source>
        <dbReference type="ARBA" id="ARBA00022679"/>
    </source>
</evidence>
<keyword evidence="7" id="KW-0963">Cytoplasm</keyword>
<dbReference type="Pfam" id="PF21477">
    <property type="entry name" value="FERM_C_FAK1"/>
    <property type="match status" value="1"/>
</dbReference>
<dbReference type="GO" id="GO:0005886">
    <property type="term" value="C:plasma membrane"/>
    <property type="evidence" value="ECO:0007669"/>
    <property type="project" value="UniProtKB-SubCell"/>
</dbReference>
<dbReference type="SMART" id="SM00325">
    <property type="entry name" value="RhoGEF"/>
    <property type="match status" value="1"/>
</dbReference>
<evidence type="ECO:0000256" key="11">
    <source>
        <dbReference type="ARBA" id="ARBA00022777"/>
    </source>
</evidence>
<comment type="subcellular location">
    <subcellularLocation>
        <location evidence="1">Cell junction</location>
        <location evidence="1">Focal adhesion</location>
    </subcellularLocation>
    <subcellularLocation>
        <location evidence="3">Cell membrane</location>
        <topology evidence="3">Peripheral membrane protein</topology>
        <orientation evidence="3">Cytoplasmic side</orientation>
    </subcellularLocation>
    <subcellularLocation>
        <location evidence="2">Cell projection</location>
    </subcellularLocation>
    <subcellularLocation>
        <location evidence="4">Cytoplasm</location>
    </subcellularLocation>
</comment>
<keyword evidence="14" id="KW-0472">Membrane</keyword>
<gene>
    <name evidence="21" type="primary">LOC104945553</name>
</gene>